<name>A4FGR0_SACEN</name>
<dbReference type="InterPro" id="IPR036188">
    <property type="entry name" value="FAD/NAD-bd_sf"/>
</dbReference>
<evidence type="ECO:0000313" key="3">
    <source>
        <dbReference type="Proteomes" id="UP000006728"/>
    </source>
</evidence>
<dbReference type="AlphaFoldDB" id="A4FGR0"/>
<dbReference type="EMBL" id="AM420293">
    <property type="protein sequence ID" value="CAM03235.1"/>
    <property type="molecule type" value="Genomic_DNA"/>
</dbReference>
<sequence>MVVGAGPRGAGLLERIGASAPELFATGTLTVHLVDPHPPGAGRLWRADQPESLWMNSMAEDVTMFLDSSVRCEGPVRGGPSLSEWAREAVELEASGSPGPLDDLPDRIAVQVRAMTGRTFAGRQVQSAYLSWFFDRAVSSLPANVSVRVHEDDVVGLEDLPDGRQRVRLAEGADLLADIVVLAMGHTDAEPDGEHARLREFARDHDLFYLAPEYSADAGLDRLRPGEDVIMRGFGLAFVDLMVLLTEGRGGRYRRSRDGTLTYLPSGREPRIHVGSRRGVPYRSKIGYGLQGPRPSYPRFFGPEQIERLPRGADFGRDVWPLIEKELGWGHYHELFTAHPDRVTTSWEEFAERYARLPQGSPELAALVADAVPKPEDRLDVPALDRPLAGRSFSGKEELQTAVREHVAADLARRDDPRHSADLGVFLALLSVYGQLPAVFDKLGARSHVRQLDGWFYGFFNYVASGPPGPRLQQLLALSRAGVLSFVGAGMWVRAVDGEFQAGGASTGDVVRARALVEAKLPAPTMRRSRNALLRDMVERGAAVEETLVEEDFRHVTGRLLVTQESARVVNREGRAHPRRYALGPYTSGRAMAAFARPHTNSPGFRKNDAVAREILSTLAEMEQTHRACA</sequence>
<evidence type="ECO:0000259" key="1">
    <source>
        <dbReference type="Pfam" id="PF13454"/>
    </source>
</evidence>
<accession>A4FGR0</accession>
<dbReference type="SUPFAM" id="SSF51905">
    <property type="entry name" value="FAD/NAD(P)-binding domain"/>
    <property type="match status" value="1"/>
</dbReference>
<dbReference type="eggNOG" id="COG4529">
    <property type="taxonomic scope" value="Bacteria"/>
</dbReference>
<proteinExistence type="predicted"/>
<dbReference type="KEGG" id="sen:SACE_3964"/>
<dbReference type="HOGENOM" id="CLU_016297_0_0_11"/>
<dbReference type="Pfam" id="PF13454">
    <property type="entry name" value="NAD_binding_9"/>
    <property type="match status" value="1"/>
</dbReference>
<dbReference type="PANTHER" id="PTHR40254:SF1">
    <property type="entry name" value="BLR0577 PROTEIN"/>
    <property type="match status" value="1"/>
</dbReference>
<feature type="domain" description="FAD-dependent urate hydroxylase HpyO/Asp monooxygenase CreE-like FAD/NAD(P)-binding" evidence="1">
    <location>
        <begin position="2"/>
        <end position="186"/>
    </location>
</feature>
<dbReference type="InterPro" id="IPR038732">
    <property type="entry name" value="HpyO/CreE_NAD-binding"/>
</dbReference>
<evidence type="ECO:0000313" key="2">
    <source>
        <dbReference type="EMBL" id="CAM03235.1"/>
    </source>
</evidence>
<dbReference type="Proteomes" id="UP000006728">
    <property type="component" value="Chromosome"/>
</dbReference>
<dbReference type="STRING" id="405948.SACE_3964"/>
<protein>
    <recommendedName>
        <fullName evidence="1">FAD-dependent urate hydroxylase HpyO/Asp monooxygenase CreE-like FAD/NAD(P)-binding domain-containing protein</fullName>
    </recommendedName>
</protein>
<dbReference type="InterPro" id="IPR052189">
    <property type="entry name" value="L-asp_N-monooxygenase_NS-form"/>
</dbReference>
<dbReference type="PANTHER" id="PTHR40254">
    <property type="entry name" value="BLR0577 PROTEIN"/>
    <property type="match status" value="1"/>
</dbReference>
<gene>
    <name evidence="2" type="ordered locus">SACE_3964</name>
</gene>
<keyword evidence="3" id="KW-1185">Reference proteome</keyword>
<reference evidence="2 3" key="1">
    <citation type="journal article" date="2007" name="Nat. Biotechnol.">
        <title>Complete genome sequence of the erythromycin-producing bacterium Saccharopolyspora erythraea NRRL23338.</title>
        <authorList>
            <person name="Oliynyk M."/>
            <person name="Samborskyy M."/>
            <person name="Lester J.B."/>
            <person name="Mironenko T."/>
            <person name="Scott N."/>
            <person name="Dickens S."/>
            <person name="Haydock S.F."/>
            <person name="Leadlay P.F."/>
        </authorList>
    </citation>
    <scope>NUCLEOTIDE SEQUENCE [LARGE SCALE GENOMIC DNA]</scope>
    <source>
        <strain evidence="3">ATCC 11635 / DSM 40517 / JCM 4748 / NBRC 13426 / NCIMB 8594 / NRRL 2338</strain>
    </source>
</reference>
<organism evidence="2 3">
    <name type="scientific">Saccharopolyspora erythraea (strain ATCC 11635 / DSM 40517 / JCM 4748 / NBRC 13426 / NCIMB 8594 / NRRL 2338)</name>
    <dbReference type="NCBI Taxonomy" id="405948"/>
    <lineage>
        <taxon>Bacteria</taxon>
        <taxon>Bacillati</taxon>
        <taxon>Actinomycetota</taxon>
        <taxon>Actinomycetes</taxon>
        <taxon>Pseudonocardiales</taxon>
        <taxon>Pseudonocardiaceae</taxon>
        <taxon>Saccharopolyspora</taxon>
    </lineage>
</organism>